<reference evidence="2" key="2">
    <citation type="submission" date="2017-02" db="EMBL/GenBank/DDBJ databases">
        <title>Sunflower complete genome.</title>
        <authorList>
            <person name="Langlade N."/>
            <person name="Munos S."/>
        </authorList>
    </citation>
    <scope>NUCLEOTIDE SEQUENCE [LARGE SCALE GENOMIC DNA]</scope>
    <source>
        <tissue evidence="2">Leaves</tissue>
    </source>
</reference>
<reference evidence="1" key="3">
    <citation type="submission" date="2020-06" db="EMBL/GenBank/DDBJ databases">
        <title>Helianthus annuus Genome sequencing and assembly Release 2.</title>
        <authorList>
            <person name="Gouzy J."/>
            <person name="Langlade N."/>
            <person name="Munos S."/>
        </authorList>
    </citation>
    <scope>NUCLEOTIDE SEQUENCE</scope>
    <source>
        <tissue evidence="1">Leaves</tissue>
    </source>
</reference>
<dbReference type="STRING" id="4232.A0A251TRH6"/>
<dbReference type="AlphaFoldDB" id="A0A251TRH6"/>
<organism evidence="2 3">
    <name type="scientific">Helianthus annuus</name>
    <name type="common">Common sunflower</name>
    <dbReference type="NCBI Taxonomy" id="4232"/>
    <lineage>
        <taxon>Eukaryota</taxon>
        <taxon>Viridiplantae</taxon>
        <taxon>Streptophyta</taxon>
        <taxon>Embryophyta</taxon>
        <taxon>Tracheophyta</taxon>
        <taxon>Spermatophyta</taxon>
        <taxon>Magnoliopsida</taxon>
        <taxon>eudicotyledons</taxon>
        <taxon>Gunneridae</taxon>
        <taxon>Pentapetalae</taxon>
        <taxon>asterids</taxon>
        <taxon>campanulids</taxon>
        <taxon>Asterales</taxon>
        <taxon>Asteraceae</taxon>
        <taxon>Asteroideae</taxon>
        <taxon>Heliantheae alliance</taxon>
        <taxon>Heliantheae</taxon>
        <taxon>Helianthus</taxon>
    </lineage>
</organism>
<dbReference type="Gramene" id="mRNA:HanXRQr2_Chr08g0349671">
    <property type="protein sequence ID" value="mRNA:HanXRQr2_Chr08g0349671"/>
    <property type="gene ID" value="HanXRQr2_Chr08g0349671"/>
</dbReference>
<proteinExistence type="predicted"/>
<gene>
    <name evidence="2" type="ORF">HannXRQ_Chr09g0241431</name>
    <name evidence="1" type="ORF">HanXRQr2_Chr08g0349671</name>
</gene>
<evidence type="ECO:0000313" key="3">
    <source>
        <dbReference type="Proteomes" id="UP000215914"/>
    </source>
</evidence>
<evidence type="ECO:0000313" key="2">
    <source>
        <dbReference type="EMBL" id="OTG13728.1"/>
    </source>
</evidence>
<dbReference type="InParanoid" id="A0A251TRH6"/>
<reference evidence="1 3" key="1">
    <citation type="journal article" date="2017" name="Nature">
        <title>The sunflower genome provides insights into oil metabolism, flowering and Asterid evolution.</title>
        <authorList>
            <person name="Badouin H."/>
            <person name="Gouzy J."/>
            <person name="Grassa C.J."/>
            <person name="Murat F."/>
            <person name="Staton S.E."/>
            <person name="Cottret L."/>
            <person name="Lelandais-Briere C."/>
            <person name="Owens G.L."/>
            <person name="Carrere S."/>
            <person name="Mayjonade B."/>
            <person name="Legrand L."/>
            <person name="Gill N."/>
            <person name="Kane N.C."/>
            <person name="Bowers J.E."/>
            <person name="Hubner S."/>
            <person name="Bellec A."/>
            <person name="Berard A."/>
            <person name="Berges H."/>
            <person name="Blanchet N."/>
            <person name="Boniface M.C."/>
            <person name="Brunel D."/>
            <person name="Catrice O."/>
            <person name="Chaidir N."/>
            <person name="Claudel C."/>
            <person name="Donnadieu C."/>
            <person name="Faraut T."/>
            <person name="Fievet G."/>
            <person name="Helmstetter N."/>
            <person name="King M."/>
            <person name="Knapp S.J."/>
            <person name="Lai Z."/>
            <person name="Le Paslier M.C."/>
            <person name="Lippi Y."/>
            <person name="Lorenzon L."/>
            <person name="Mandel J.R."/>
            <person name="Marage G."/>
            <person name="Marchand G."/>
            <person name="Marquand E."/>
            <person name="Bret-Mestries E."/>
            <person name="Morien E."/>
            <person name="Nambeesan S."/>
            <person name="Nguyen T."/>
            <person name="Pegot-Espagnet P."/>
            <person name="Pouilly N."/>
            <person name="Raftis F."/>
            <person name="Sallet E."/>
            <person name="Schiex T."/>
            <person name="Thomas J."/>
            <person name="Vandecasteele C."/>
            <person name="Vares D."/>
            <person name="Vear F."/>
            <person name="Vautrin S."/>
            <person name="Crespi M."/>
            <person name="Mangin B."/>
            <person name="Burke J.M."/>
            <person name="Salse J."/>
            <person name="Munos S."/>
            <person name="Vincourt P."/>
            <person name="Rieseberg L.H."/>
            <person name="Langlade N.B."/>
        </authorList>
    </citation>
    <scope>NUCLEOTIDE SEQUENCE [LARGE SCALE GENOMIC DNA]</scope>
    <source>
        <strain evidence="3">cv. SF193</strain>
        <tissue evidence="1">Leaves</tissue>
    </source>
</reference>
<evidence type="ECO:0000313" key="1">
    <source>
        <dbReference type="EMBL" id="KAF5796286.1"/>
    </source>
</evidence>
<dbReference type="EMBL" id="MNCJ02000323">
    <property type="protein sequence ID" value="KAF5796286.1"/>
    <property type="molecule type" value="Genomic_DNA"/>
</dbReference>
<dbReference type="PANTHER" id="PTHR31210">
    <property type="entry name" value="OS06G0731900 PROTEIN"/>
    <property type="match status" value="1"/>
</dbReference>
<name>A0A251TRH6_HELAN</name>
<dbReference type="OMA" id="HEEKPRW"/>
<dbReference type="EMBL" id="CM007898">
    <property type="protein sequence ID" value="OTG13728.1"/>
    <property type="molecule type" value="Genomic_DNA"/>
</dbReference>
<dbReference type="Proteomes" id="UP000215914">
    <property type="component" value="Chromosome 9"/>
</dbReference>
<protein>
    <submittedName>
        <fullName evidence="2">Uncharacterized protein</fullName>
    </submittedName>
</protein>
<accession>A0A251TRH6</accession>
<dbReference type="PANTHER" id="PTHR31210:SF43">
    <property type="entry name" value="STORAGE PROTEIN-RELATED"/>
    <property type="match status" value="1"/>
</dbReference>
<dbReference type="InterPro" id="IPR007877">
    <property type="entry name" value="DUF707"/>
</dbReference>
<sequence>MYSSIFNPLNLTWWIIVAHHHLQLSSFSISKTLDSSSKQVRNRWPNYFLYLSSPYAPIWWYAKRFLHPDIVTTYDYTFIWDEDLGFEHFNADKYIQLVKKHGLEISQPGLEPNNGLTWQMTKWRGDKEVHKVHEEKPRWCSDPHLPPYAVFVEIMAPVFSRAAWRCVWHMIETLHLHWEV</sequence>
<keyword evidence="3" id="KW-1185">Reference proteome</keyword>
<dbReference type="Pfam" id="PF05212">
    <property type="entry name" value="DUF707"/>
    <property type="match status" value="1"/>
</dbReference>